<accession>A0A841CMX9</accession>
<protein>
    <recommendedName>
        <fullName evidence="3">DUF1963 domain-containing protein</fullName>
    </recommendedName>
</protein>
<keyword evidence="2" id="KW-1185">Reference proteome</keyword>
<dbReference type="RefSeq" id="WP_184694084.1">
    <property type="nucleotide sequence ID" value="NZ_JACHJN010000007.1"/>
</dbReference>
<dbReference type="Proteomes" id="UP000547510">
    <property type="component" value="Unassembled WGS sequence"/>
</dbReference>
<dbReference type="EMBL" id="JACHJN010000007">
    <property type="protein sequence ID" value="MBB5958283.1"/>
    <property type="molecule type" value="Genomic_DNA"/>
</dbReference>
<organism evidence="1 2">
    <name type="scientific">Saccharothrix tamanrassetensis</name>
    <dbReference type="NCBI Taxonomy" id="1051531"/>
    <lineage>
        <taxon>Bacteria</taxon>
        <taxon>Bacillati</taxon>
        <taxon>Actinomycetota</taxon>
        <taxon>Actinomycetes</taxon>
        <taxon>Pseudonocardiales</taxon>
        <taxon>Pseudonocardiaceae</taxon>
        <taxon>Saccharothrix</taxon>
    </lineage>
</organism>
<sequence length="220" mass="23857">MTRIMIYDGPAAEDAAITRTGGLPLLPADVEWPRCAACKGNMQFLARIQQDGTFVDEHGEPTGDRRVVQVFMCENDPGMCETWEAHSGANAVIVLPPDPAPVRQAPPEGVTTLAEVSSVRLFETDVEPTEEFSHPYEAAREAWAEDPGKRGRDVLGQLGGSPSWLQSHRALGCRECAAPLRFVAQLEEGHDSGTTANYGGGSAYVHICPTHDQGAFLWQQ</sequence>
<comment type="caution">
    <text evidence="1">The sequence shown here is derived from an EMBL/GenBank/DDBJ whole genome shotgun (WGS) entry which is preliminary data.</text>
</comment>
<proteinExistence type="predicted"/>
<dbReference type="Gene3D" id="2.30.320.10">
    <property type="entry name" value="YwqG-like"/>
    <property type="match status" value="1"/>
</dbReference>
<evidence type="ECO:0008006" key="3">
    <source>
        <dbReference type="Google" id="ProtNLM"/>
    </source>
</evidence>
<reference evidence="1 2" key="1">
    <citation type="submission" date="2020-08" db="EMBL/GenBank/DDBJ databases">
        <title>Genomic Encyclopedia of Type Strains, Phase III (KMG-III): the genomes of soil and plant-associated and newly described type strains.</title>
        <authorList>
            <person name="Whitman W."/>
        </authorList>
    </citation>
    <scope>NUCLEOTIDE SEQUENCE [LARGE SCALE GENOMIC DNA]</scope>
    <source>
        <strain evidence="1 2">CECT 8640</strain>
    </source>
</reference>
<gene>
    <name evidence="1" type="ORF">FHS29_004891</name>
</gene>
<evidence type="ECO:0000313" key="1">
    <source>
        <dbReference type="EMBL" id="MBB5958283.1"/>
    </source>
</evidence>
<name>A0A841CMX9_9PSEU</name>
<evidence type="ECO:0000313" key="2">
    <source>
        <dbReference type="Proteomes" id="UP000547510"/>
    </source>
</evidence>
<dbReference type="AlphaFoldDB" id="A0A841CMX9"/>